<organism evidence="1">
    <name type="scientific">Rhodanobacter sp. FW102-FHT14D07</name>
    <dbReference type="NCBI Taxonomy" id="3351462"/>
    <lineage>
        <taxon>Bacteria</taxon>
        <taxon>Pseudomonadati</taxon>
        <taxon>Pseudomonadota</taxon>
        <taxon>Gammaproteobacteria</taxon>
        <taxon>Lysobacterales</taxon>
        <taxon>Rhodanobacteraceae</taxon>
        <taxon>Rhodanobacter</taxon>
    </lineage>
</organism>
<gene>
    <name evidence="1" type="ORF">ACFYG5_06100</name>
</gene>
<evidence type="ECO:0000313" key="1">
    <source>
        <dbReference type="EMBL" id="XIA19703.1"/>
    </source>
</evidence>
<dbReference type="AlphaFoldDB" id="A0AB74UYC7"/>
<dbReference type="RefSeq" id="WP_395118775.1">
    <property type="nucleotide sequence ID" value="NZ_CP170721.1"/>
</dbReference>
<name>A0AB74UYC7_9GAMM</name>
<accession>A0AB74UYC7</accession>
<proteinExistence type="predicted"/>
<reference evidence="1" key="1">
    <citation type="submission" date="2024-10" db="EMBL/GenBank/DDBJ databases">
        <authorList>
            <person name="Lesea H.P."/>
            <person name="Kuehl J.V."/>
            <person name="Chandonia J.-M."/>
        </authorList>
    </citation>
    <scope>NUCLEOTIDE SEQUENCE</scope>
    <source>
        <strain evidence="1">FW102-FHT14D07</strain>
    </source>
</reference>
<sequence length="165" mass="16845">MMIDAIVGMAGAMRLPAANGAATIGGGAGGEGGVARRCTYGGGGSRGGEGSVVSFAALGAVSCNGRVEGAGVVRADWSFCVAAALAAWPVLTGSAVGRWPQPASITSKAINTLRHRVFVFIASVLLRVWKMKRSANGKGVEPVPTETRRTVAVAWRPYARPFGTT</sequence>
<dbReference type="EMBL" id="CP170721">
    <property type="protein sequence ID" value="XIA19703.1"/>
    <property type="molecule type" value="Genomic_DNA"/>
</dbReference>
<protein>
    <submittedName>
        <fullName evidence="1">Uncharacterized protein</fullName>
    </submittedName>
</protein>